<dbReference type="InterPro" id="IPR013087">
    <property type="entry name" value="Znf_C2H2_type"/>
</dbReference>
<keyword evidence="3" id="KW-0862">Zinc</keyword>
<evidence type="ECO:0000256" key="3">
    <source>
        <dbReference type="ARBA" id="ARBA00022833"/>
    </source>
</evidence>
<dbReference type="SUPFAM" id="SSF57667">
    <property type="entry name" value="beta-beta-alpha zinc fingers"/>
    <property type="match status" value="2"/>
</dbReference>
<protein>
    <submittedName>
        <fullName evidence="7">Uncharacterized protein LOC105426047</fullName>
    </submittedName>
</protein>
<evidence type="ECO:0000256" key="4">
    <source>
        <dbReference type="PROSITE-ProRule" id="PRU00027"/>
    </source>
</evidence>
<proteinExistence type="predicted"/>
<dbReference type="InterPro" id="IPR003656">
    <property type="entry name" value="Znf_BED"/>
</dbReference>
<feature type="domain" description="BED-type" evidence="5">
    <location>
        <begin position="149"/>
        <end position="199"/>
    </location>
</feature>
<sequence length="530" mass="62097">MSISLKKHLFQHGITFYMMEHLKNRQNMYMWQYYTLDENCDAKCIICNRLIKVFHNWNLQSHIITQHQEEITKIQKTITDIWLSQHFAFDVIKCQESHKIRCIHCNLKLDIFKGIDSLANHLEIFHNINESSRADDIKIQNNMQNVSSQKFLWAWKHLTQLSRNIIKCNYCDKIFKAPSITRNLKTHLYDVHKIINDDDWKRYTSTSLIWQYYIKEKGYAARCKICCKLLKQAHNVRTLKLHLLRMHKEKIIEIQEMIKRTWLKQYFAFNECDDKAKCIYCEHNLTIFTGTKGLENHLKIYHGINENSRSDEGNEGNNAYLMVQQSANNKNAVSTNSHGAESYSQITENEGEQQRFYSGTVQDEQLLTMNILKPTSQTDSISNNDMIFVNALHEINTEIERIIGNTEIDGQSVNEHINASTGFNQICTESQTTEYERNQWLYYWTVYDDQLLTVNTSNTLQTDTTSNYDIFDTDARHNTNNYLTNADINGISEGIMVDKRAQRLIDELNANASHQTGAESQTAEYEGNQW</sequence>
<dbReference type="GeneID" id="105426047"/>
<keyword evidence="2 4" id="KW-0863">Zinc-finger</keyword>
<organism evidence="6 7">
    <name type="scientific">Pogonomyrmex barbatus</name>
    <name type="common">red harvester ant</name>
    <dbReference type="NCBI Taxonomy" id="144034"/>
    <lineage>
        <taxon>Eukaryota</taxon>
        <taxon>Metazoa</taxon>
        <taxon>Ecdysozoa</taxon>
        <taxon>Arthropoda</taxon>
        <taxon>Hexapoda</taxon>
        <taxon>Insecta</taxon>
        <taxon>Pterygota</taxon>
        <taxon>Neoptera</taxon>
        <taxon>Endopterygota</taxon>
        <taxon>Hymenoptera</taxon>
        <taxon>Apocrita</taxon>
        <taxon>Aculeata</taxon>
        <taxon>Formicoidea</taxon>
        <taxon>Formicidae</taxon>
        <taxon>Myrmicinae</taxon>
        <taxon>Pogonomyrmex</taxon>
    </lineage>
</organism>
<dbReference type="GO" id="GO:0008270">
    <property type="term" value="F:zinc ion binding"/>
    <property type="evidence" value="ECO:0007669"/>
    <property type="project" value="UniProtKB-KW"/>
</dbReference>
<reference evidence="7" key="1">
    <citation type="submission" date="2025-08" db="UniProtKB">
        <authorList>
            <consortium name="RefSeq"/>
        </authorList>
    </citation>
    <scope>IDENTIFICATION</scope>
</reference>
<evidence type="ECO:0000259" key="5">
    <source>
        <dbReference type="PROSITE" id="PS50808"/>
    </source>
</evidence>
<gene>
    <name evidence="7" type="primary">LOC105426047</name>
</gene>
<keyword evidence="6" id="KW-1185">Reference proteome</keyword>
<dbReference type="InterPro" id="IPR036236">
    <property type="entry name" value="Znf_C2H2_sf"/>
</dbReference>
<keyword evidence="1" id="KW-0479">Metal-binding</keyword>
<accession>A0A6I9W9G9</accession>
<dbReference type="SMART" id="SM00355">
    <property type="entry name" value="ZnF_C2H2"/>
    <property type="match status" value="5"/>
</dbReference>
<dbReference type="Proteomes" id="UP000504615">
    <property type="component" value="Unplaced"/>
</dbReference>
<evidence type="ECO:0000313" key="6">
    <source>
        <dbReference type="Proteomes" id="UP000504615"/>
    </source>
</evidence>
<evidence type="ECO:0000256" key="2">
    <source>
        <dbReference type="ARBA" id="ARBA00022771"/>
    </source>
</evidence>
<dbReference type="GO" id="GO:0003677">
    <property type="term" value="F:DNA binding"/>
    <property type="evidence" value="ECO:0007669"/>
    <property type="project" value="InterPro"/>
</dbReference>
<dbReference type="KEGG" id="pbar:105426047"/>
<dbReference type="Pfam" id="PF02892">
    <property type="entry name" value="zf-BED"/>
    <property type="match status" value="3"/>
</dbReference>
<dbReference type="SMART" id="SM00614">
    <property type="entry name" value="ZnF_BED"/>
    <property type="match status" value="4"/>
</dbReference>
<feature type="domain" description="BED-type" evidence="5">
    <location>
        <begin position="204"/>
        <end position="254"/>
    </location>
</feature>
<evidence type="ECO:0000256" key="1">
    <source>
        <dbReference type="ARBA" id="ARBA00022723"/>
    </source>
</evidence>
<evidence type="ECO:0000313" key="7">
    <source>
        <dbReference type="RefSeq" id="XP_011635406.1"/>
    </source>
</evidence>
<dbReference type="RefSeq" id="XP_011635406.1">
    <property type="nucleotide sequence ID" value="XM_011637104.2"/>
</dbReference>
<dbReference type="OrthoDB" id="1607513at2759"/>
<name>A0A6I9W9G9_9HYME</name>
<dbReference type="AlphaFoldDB" id="A0A6I9W9G9"/>
<dbReference type="PROSITE" id="PS50808">
    <property type="entry name" value="ZF_BED"/>
    <property type="match status" value="2"/>
</dbReference>